<dbReference type="InterPro" id="IPR017938">
    <property type="entry name" value="Riboflavin_synthase-like_b-brl"/>
</dbReference>
<feature type="domain" description="FAD-binding FR-type" evidence="1">
    <location>
        <begin position="2"/>
        <end position="92"/>
    </location>
</feature>
<dbReference type="InterPro" id="IPR050353">
    <property type="entry name" value="PyrK_electron_transfer"/>
</dbReference>
<dbReference type="Proteomes" id="UP000018895">
    <property type="component" value="Unassembled WGS sequence"/>
</dbReference>
<evidence type="ECO:0000259" key="1">
    <source>
        <dbReference type="PROSITE" id="PS51384"/>
    </source>
</evidence>
<sequence>MMKKELVTVQSQRPLTSNVYELVCSGSLVNEMTTPGQFLHLRVSNSDDLLLRRPISICDVDLDAETVKMLYRVEGSGTKRLSEKKQVIRLIF</sequence>
<gene>
    <name evidence="2" type="ORF">JCM9152_525</name>
</gene>
<name>W4QAY8_9BACI</name>
<keyword evidence="3" id="KW-1185">Reference proteome</keyword>
<dbReference type="PANTHER" id="PTHR43513:SF3">
    <property type="entry name" value="DIHYDROOROTATE DEHYDROGENASE B (NAD(+)), ELECTRON TRANSFER SUBUNIT-RELATED"/>
    <property type="match status" value="1"/>
</dbReference>
<evidence type="ECO:0000313" key="3">
    <source>
        <dbReference type="Proteomes" id="UP000018895"/>
    </source>
</evidence>
<comment type="caution">
    <text evidence="2">The sequence shown here is derived from an EMBL/GenBank/DDBJ whole genome shotgun (WGS) entry which is preliminary data.</text>
</comment>
<dbReference type="Gene3D" id="2.40.30.10">
    <property type="entry name" value="Translation factors"/>
    <property type="match status" value="1"/>
</dbReference>
<dbReference type="SUPFAM" id="SSF63380">
    <property type="entry name" value="Riboflavin synthase domain-like"/>
    <property type="match status" value="1"/>
</dbReference>
<dbReference type="EMBL" id="BAUU01000003">
    <property type="protein sequence ID" value="GAE29180.1"/>
    <property type="molecule type" value="Genomic_DNA"/>
</dbReference>
<protein>
    <submittedName>
        <fullName evidence="2">Dihydroorotate dehydrogenase electron transfer subunit</fullName>
    </submittedName>
</protein>
<dbReference type="GO" id="GO:0016491">
    <property type="term" value="F:oxidoreductase activity"/>
    <property type="evidence" value="ECO:0007669"/>
    <property type="project" value="InterPro"/>
</dbReference>
<dbReference type="PROSITE" id="PS51384">
    <property type="entry name" value="FAD_FR"/>
    <property type="match status" value="1"/>
</dbReference>
<dbReference type="PANTHER" id="PTHR43513">
    <property type="entry name" value="DIHYDROOROTATE DEHYDROGENASE B (NAD(+)), ELECTRON TRANSFER SUBUNIT"/>
    <property type="match status" value="1"/>
</dbReference>
<reference evidence="2" key="1">
    <citation type="journal article" date="2014" name="Genome Announc.">
        <title>Draft Genome Sequences of Three Alkaliphilic Bacillus Strains, Bacillus wakoensis JCM 9140T, Bacillus akibai JCM 9157T, and Bacillus hemicellulosilyticus JCM 9152T.</title>
        <authorList>
            <person name="Yuki M."/>
            <person name="Oshima K."/>
            <person name="Suda W."/>
            <person name="Oshida Y."/>
            <person name="Kitamura K."/>
            <person name="Iida T."/>
            <person name="Hattori M."/>
            <person name="Ohkuma M."/>
        </authorList>
    </citation>
    <scope>NUCLEOTIDE SEQUENCE [LARGE SCALE GENOMIC DNA]</scope>
    <source>
        <strain evidence="2">JCM 9152</strain>
    </source>
</reference>
<dbReference type="AlphaFoldDB" id="W4QAY8"/>
<evidence type="ECO:0000313" key="2">
    <source>
        <dbReference type="EMBL" id="GAE29180.1"/>
    </source>
</evidence>
<proteinExistence type="predicted"/>
<dbReference type="InterPro" id="IPR017927">
    <property type="entry name" value="FAD-bd_FR_type"/>
</dbReference>
<accession>W4QAY8</accession>
<organism evidence="2 3">
    <name type="scientific">Halalkalibacter hemicellulosilyticusJCM 9152</name>
    <dbReference type="NCBI Taxonomy" id="1236971"/>
    <lineage>
        <taxon>Bacteria</taxon>
        <taxon>Bacillati</taxon>
        <taxon>Bacillota</taxon>
        <taxon>Bacilli</taxon>
        <taxon>Bacillales</taxon>
        <taxon>Bacillaceae</taxon>
        <taxon>Halalkalibacter</taxon>
    </lineage>
</organism>
<dbReference type="STRING" id="1236971.JCM9152_525"/>